<reference evidence="3 4" key="1">
    <citation type="submission" date="2006-01" db="EMBL/GenBank/DDBJ databases">
        <authorList>
            <person name="Hagstrom A."/>
            <person name="Ferriera S."/>
            <person name="Johnson J."/>
            <person name="Kravitz S."/>
            <person name="Halpern A."/>
            <person name="Remington K."/>
            <person name="Beeson K."/>
            <person name="Tran B."/>
            <person name="Rogers Y.-H."/>
            <person name="Friedman R."/>
            <person name="Venter J.C."/>
        </authorList>
    </citation>
    <scope>NUCLEOTIDE SEQUENCE [LARGE SCALE GENOMIC DNA]</scope>
    <source>
        <strain evidence="3 4">SKA53</strain>
    </source>
</reference>
<dbReference type="InterPro" id="IPR012495">
    <property type="entry name" value="TadE-like_dom"/>
</dbReference>
<evidence type="ECO:0000313" key="4">
    <source>
        <dbReference type="Proteomes" id="UP000004507"/>
    </source>
</evidence>
<name>A3V3Q2_9RHOB</name>
<keyword evidence="1" id="KW-1133">Transmembrane helix</keyword>
<evidence type="ECO:0000313" key="3">
    <source>
        <dbReference type="EMBL" id="EAQ07109.1"/>
    </source>
</evidence>
<dbReference type="Pfam" id="PF07811">
    <property type="entry name" value="TadE"/>
    <property type="match status" value="1"/>
</dbReference>
<comment type="caution">
    <text evidence="3">The sequence shown here is derived from an EMBL/GenBank/DDBJ whole genome shotgun (WGS) entry which is preliminary data.</text>
</comment>
<dbReference type="EMBL" id="AAMS01000003">
    <property type="protein sequence ID" value="EAQ07109.1"/>
    <property type="molecule type" value="Genomic_DNA"/>
</dbReference>
<dbReference type="HOGENOM" id="CLU_111553_1_0_5"/>
<dbReference type="Proteomes" id="UP000004507">
    <property type="component" value="Unassembled WGS sequence"/>
</dbReference>
<dbReference type="eggNOG" id="COG4961">
    <property type="taxonomic scope" value="Bacteria"/>
</dbReference>
<gene>
    <name evidence="3" type="ORF">SKA53_01896</name>
</gene>
<proteinExistence type="predicted"/>
<evidence type="ECO:0000259" key="2">
    <source>
        <dbReference type="Pfam" id="PF07811"/>
    </source>
</evidence>
<dbReference type="AlphaFoldDB" id="A3V3Q2"/>
<keyword evidence="1" id="KW-0472">Membrane</keyword>
<organism evidence="3 4">
    <name type="scientific">Yoonia vestfoldensis SKA53</name>
    <dbReference type="NCBI Taxonomy" id="314232"/>
    <lineage>
        <taxon>Bacteria</taxon>
        <taxon>Pseudomonadati</taxon>
        <taxon>Pseudomonadota</taxon>
        <taxon>Alphaproteobacteria</taxon>
        <taxon>Rhodobacterales</taxon>
        <taxon>Paracoccaceae</taxon>
        <taxon>Yoonia</taxon>
    </lineage>
</organism>
<dbReference type="STRING" id="314232.SKA53_01896"/>
<accession>A3V3Q2</accession>
<evidence type="ECO:0000256" key="1">
    <source>
        <dbReference type="SAM" id="Phobius"/>
    </source>
</evidence>
<protein>
    <recommendedName>
        <fullName evidence="2">TadE-like domain-containing protein</fullName>
    </recommendedName>
</protein>
<sequence length="191" mass="21191">MTSALRLRDLLRRFSANEDGVVTVEFVIIFPVFMTFFLMTYESGMISLRHFALERAVDVVVRDVRIGAIPNPTRASLRTNICNVARLLPDCENQLQLEMIRRDLRNWVDVPDTVQCIDRGAEVQPVTSFTSGGNNELIFLRVCVRLDPVLPTSLLGRTIVDANADSAAGGSYALVSTTAFVVEPFRNTPGS</sequence>
<feature type="transmembrane region" description="Helical" evidence="1">
    <location>
        <begin position="20"/>
        <end position="41"/>
    </location>
</feature>
<feature type="domain" description="TadE-like" evidence="2">
    <location>
        <begin position="20"/>
        <end position="62"/>
    </location>
</feature>
<keyword evidence="1" id="KW-0812">Transmembrane</keyword>
<keyword evidence="4" id="KW-1185">Reference proteome</keyword>